<proteinExistence type="inferred from homology"/>
<organism evidence="5 6">
    <name type="scientific">Tetrapyrgos nigripes</name>
    <dbReference type="NCBI Taxonomy" id="182062"/>
    <lineage>
        <taxon>Eukaryota</taxon>
        <taxon>Fungi</taxon>
        <taxon>Dikarya</taxon>
        <taxon>Basidiomycota</taxon>
        <taxon>Agaricomycotina</taxon>
        <taxon>Agaricomycetes</taxon>
        <taxon>Agaricomycetidae</taxon>
        <taxon>Agaricales</taxon>
        <taxon>Marasmiineae</taxon>
        <taxon>Marasmiaceae</taxon>
        <taxon>Tetrapyrgos</taxon>
    </lineage>
</organism>
<dbReference type="PANTHER" id="PTHR38425:SF1">
    <property type="entry name" value="LONG CHRONOLOGICAL LIFESPAN PROTEIN 2"/>
    <property type="match status" value="1"/>
</dbReference>
<evidence type="ECO:0000256" key="2">
    <source>
        <dbReference type="ARBA" id="ARBA00018534"/>
    </source>
</evidence>
<keyword evidence="3 4" id="KW-0732">Signal</keyword>
<feature type="chain" id="PRO_5034239107" description="Long chronological lifespan protein 2" evidence="4">
    <location>
        <begin position="20"/>
        <end position="116"/>
    </location>
</feature>
<evidence type="ECO:0000256" key="1">
    <source>
        <dbReference type="ARBA" id="ARBA00010545"/>
    </source>
</evidence>
<evidence type="ECO:0000313" key="5">
    <source>
        <dbReference type="EMBL" id="KAF5358972.1"/>
    </source>
</evidence>
<feature type="signal peptide" evidence="4">
    <location>
        <begin position="1"/>
        <end position="19"/>
    </location>
</feature>
<evidence type="ECO:0000256" key="3">
    <source>
        <dbReference type="ARBA" id="ARBA00022729"/>
    </source>
</evidence>
<comment type="similarity">
    <text evidence="1">Belongs to the LCL2 family.</text>
</comment>
<name>A0A8H5LIZ9_9AGAR</name>
<dbReference type="EMBL" id="JAACJM010000047">
    <property type="protein sequence ID" value="KAF5358972.1"/>
    <property type="molecule type" value="Genomic_DNA"/>
</dbReference>
<protein>
    <recommendedName>
        <fullName evidence="2">Long chronological lifespan protein 2</fullName>
    </recommendedName>
</protein>
<reference evidence="5 6" key="1">
    <citation type="journal article" date="2020" name="ISME J.">
        <title>Uncovering the hidden diversity of litter-decomposition mechanisms in mushroom-forming fungi.</title>
        <authorList>
            <person name="Floudas D."/>
            <person name="Bentzer J."/>
            <person name="Ahren D."/>
            <person name="Johansson T."/>
            <person name="Persson P."/>
            <person name="Tunlid A."/>
        </authorList>
    </citation>
    <scope>NUCLEOTIDE SEQUENCE [LARGE SCALE GENOMIC DNA]</scope>
    <source>
        <strain evidence="5 6">CBS 291.85</strain>
    </source>
</reference>
<dbReference type="PANTHER" id="PTHR38425">
    <property type="entry name" value="LONG CHRONOLOGICAL LIFESPAN PROTEIN 2"/>
    <property type="match status" value="1"/>
</dbReference>
<gene>
    <name evidence="5" type="ORF">D9758_004783</name>
</gene>
<dbReference type="Proteomes" id="UP000559256">
    <property type="component" value="Unassembled WGS sequence"/>
</dbReference>
<dbReference type="AlphaFoldDB" id="A0A8H5LIZ9"/>
<dbReference type="OrthoDB" id="2234316at2759"/>
<dbReference type="GO" id="GO:0036503">
    <property type="term" value="P:ERAD pathway"/>
    <property type="evidence" value="ECO:0007669"/>
    <property type="project" value="TreeGrafter"/>
</dbReference>
<dbReference type="InterPro" id="IPR034543">
    <property type="entry name" value="LCL2"/>
</dbReference>
<comment type="caution">
    <text evidence="5">The sequence shown here is derived from an EMBL/GenBank/DDBJ whole genome shotgun (WGS) entry which is preliminary data.</text>
</comment>
<evidence type="ECO:0000313" key="6">
    <source>
        <dbReference type="Proteomes" id="UP000559256"/>
    </source>
</evidence>
<evidence type="ECO:0000256" key="4">
    <source>
        <dbReference type="SAM" id="SignalP"/>
    </source>
</evidence>
<keyword evidence="6" id="KW-1185">Reference proteome</keyword>
<accession>A0A8H5LIZ9</accession>
<sequence>MYRIFAALLFLWTLTLTAAQFPFFDGMFRQQGQQQPNHASGGASQWAAHIDSVQCSQYLCPTTLDCVTRPTQCPCPETEDIKCVIPDSEESESGTVVCVRGPEECEQVERLVKLGK</sequence>